<dbReference type="InterPro" id="IPR000215">
    <property type="entry name" value="Serpin_fam"/>
</dbReference>
<evidence type="ECO:0000313" key="6">
    <source>
        <dbReference type="EMBL" id="OYD14512.1"/>
    </source>
</evidence>
<keyword evidence="2" id="KW-0964">Secreted</keyword>
<dbReference type="PANTHER" id="PTHR11461">
    <property type="entry name" value="SERINE PROTEASE INHIBITOR, SERPIN"/>
    <property type="match status" value="1"/>
</dbReference>
<evidence type="ECO:0000256" key="3">
    <source>
        <dbReference type="ARBA" id="ARBA00022729"/>
    </source>
</evidence>
<name>A0A235BQN7_UNCW3</name>
<feature type="domain" description="Serpin" evidence="5">
    <location>
        <begin position="53"/>
        <end position="415"/>
    </location>
</feature>
<dbReference type="InterPro" id="IPR042185">
    <property type="entry name" value="Serpin_sf_2"/>
</dbReference>
<proteinExistence type="inferred from homology"/>
<evidence type="ECO:0000256" key="1">
    <source>
        <dbReference type="ARBA" id="ARBA00004613"/>
    </source>
</evidence>
<dbReference type="Pfam" id="PF00079">
    <property type="entry name" value="Serpin"/>
    <property type="match status" value="1"/>
</dbReference>
<comment type="similarity">
    <text evidence="4">Belongs to the serpin family.</text>
</comment>
<evidence type="ECO:0000259" key="5">
    <source>
        <dbReference type="SMART" id="SM00093"/>
    </source>
</evidence>
<dbReference type="InterPro" id="IPR042178">
    <property type="entry name" value="Serpin_sf_1"/>
</dbReference>
<evidence type="ECO:0000256" key="2">
    <source>
        <dbReference type="ARBA" id="ARBA00022525"/>
    </source>
</evidence>
<dbReference type="InterPro" id="IPR023796">
    <property type="entry name" value="Serpin_dom"/>
</dbReference>
<dbReference type="Proteomes" id="UP000215559">
    <property type="component" value="Unassembled WGS sequence"/>
</dbReference>
<evidence type="ECO:0000313" key="7">
    <source>
        <dbReference type="Proteomes" id="UP000215559"/>
    </source>
</evidence>
<gene>
    <name evidence="6" type="ORF">CH330_08500</name>
</gene>
<dbReference type="PROSITE" id="PS51257">
    <property type="entry name" value="PROKAR_LIPOPROTEIN"/>
    <property type="match status" value="1"/>
</dbReference>
<accession>A0A235BQN7</accession>
<keyword evidence="3" id="KW-0732">Signal</keyword>
<dbReference type="Gene3D" id="3.30.497.10">
    <property type="entry name" value="Antithrombin, subunit I, domain 2"/>
    <property type="match status" value="1"/>
</dbReference>
<protein>
    <recommendedName>
        <fullName evidence="5">Serpin domain-containing protein</fullName>
    </recommendedName>
</protein>
<organism evidence="6 7">
    <name type="scientific">candidate division WOR-3 bacterium JGI_Cruoil_03_51_56</name>
    <dbReference type="NCBI Taxonomy" id="1973747"/>
    <lineage>
        <taxon>Bacteria</taxon>
        <taxon>Bacteria division WOR-3</taxon>
    </lineage>
</organism>
<sequence length="416" mass="45911">MKSRWLCSILATVIGCCFAGARKPPAESVKPAIGMTSKPIGKEIVQADNAFGFKLFSELFGQEPEENIFMSPTSIAMALSMAYNGAAGKTKAAMAKVLGIEGIKLSDVGMANAALLAALRTADPKVQLEIANSLWVRKGLGLSPKFVETNTEYYEAKVTELDFADPEAPDIINGWVKEKTRDKIDRIAGTINPDDVLFLINAVYFKGSWAEEFDTALTQKRDFHLSGGSTIKHPMMSQSGDYKYYSAEGFQVVNLPYGEERISMMVFLPAEESNLAAFVGKLNSENWNRWLDSMKVIKGDIVIPKFKLEYEKTLNDVLSELDMKIAFDPAQADFSKMVLNPEKNPLFISQVKHKSFVEVNEEGTEAAAVTSVVMTLSAAPQPEERFSMIVDRPFFFAIQDNETRAVLFTGAVSNPE</sequence>
<comment type="subcellular location">
    <subcellularLocation>
        <location evidence="1">Secreted</location>
    </subcellularLocation>
</comment>
<dbReference type="InterPro" id="IPR036186">
    <property type="entry name" value="Serpin_sf"/>
</dbReference>
<dbReference type="Gene3D" id="2.30.39.10">
    <property type="entry name" value="Alpha-1-antitrypsin, domain 1"/>
    <property type="match status" value="1"/>
</dbReference>
<evidence type="ECO:0000256" key="4">
    <source>
        <dbReference type="RuleBase" id="RU000411"/>
    </source>
</evidence>
<dbReference type="SUPFAM" id="SSF56574">
    <property type="entry name" value="Serpins"/>
    <property type="match status" value="1"/>
</dbReference>
<comment type="caution">
    <text evidence="6">The sequence shown here is derived from an EMBL/GenBank/DDBJ whole genome shotgun (WGS) entry which is preliminary data.</text>
</comment>
<dbReference type="AlphaFoldDB" id="A0A235BQN7"/>
<dbReference type="FunFam" id="3.30.497.10:FF:000031">
    <property type="entry name" value="Putative salivary serpin"/>
    <property type="match status" value="1"/>
</dbReference>
<dbReference type="EMBL" id="NOZP01000154">
    <property type="protein sequence ID" value="OYD14512.1"/>
    <property type="molecule type" value="Genomic_DNA"/>
</dbReference>
<dbReference type="GO" id="GO:0005615">
    <property type="term" value="C:extracellular space"/>
    <property type="evidence" value="ECO:0007669"/>
    <property type="project" value="InterPro"/>
</dbReference>
<reference evidence="6 7" key="1">
    <citation type="submission" date="2017-07" db="EMBL/GenBank/DDBJ databases">
        <title>Recovery of genomes from metagenomes via a dereplication, aggregation, and scoring strategy.</title>
        <authorList>
            <person name="Sieber C.M."/>
            <person name="Probst A.J."/>
            <person name="Sharrar A."/>
            <person name="Thomas B.C."/>
            <person name="Hess M."/>
            <person name="Tringe S.G."/>
            <person name="Banfield J.F."/>
        </authorList>
    </citation>
    <scope>NUCLEOTIDE SEQUENCE [LARGE SCALE GENOMIC DNA]</scope>
    <source>
        <strain evidence="6">JGI_Cruoil_03_51_56</strain>
    </source>
</reference>
<dbReference type="GO" id="GO:0004867">
    <property type="term" value="F:serine-type endopeptidase inhibitor activity"/>
    <property type="evidence" value="ECO:0007669"/>
    <property type="project" value="InterPro"/>
</dbReference>
<dbReference type="CDD" id="cd19588">
    <property type="entry name" value="serpin_miropin-like"/>
    <property type="match status" value="1"/>
</dbReference>
<dbReference type="PANTHER" id="PTHR11461:SF211">
    <property type="entry name" value="GH10112P-RELATED"/>
    <property type="match status" value="1"/>
</dbReference>
<dbReference type="SMART" id="SM00093">
    <property type="entry name" value="SERPIN"/>
    <property type="match status" value="1"/>
</dbReference>